<dbReference type="InterPro" id="IPR002372">
    <property type="entry name" value="PQQ_rpt_dom"/>
</dbReference>
<dbReference type="EMBL" id="JBHSON010000050">
    <property type="protein sequence ID" value="MFC5750138.1"/>
    <property type="molecule type" value="Genomic_DNA"/>
</dbReference>
<evidence type="ECO:0000313" key="2">
    <source>
        <dbReference type="EMBL" id="MFC5750138.1"/>
    </source>
</evidence>
<protein>
    <submittedName>
        <fullName evidence="2">PQQ-binding-like beta-propeller repeat protein</fullName>
    </submittedName>
</protein>
<keyword evidence="3" id="KW-1185">Reference proteome</keyword>
<feature type="domain" description="Pyrrolo-quinoline quinone repeat" evidence="1">
    <location>
        <begin position="26"/>
        <end position="195"/>
    </location>
</feature>
<accession>A0ABW1A6H4</accession>
<organism evidence="2 3">
    <name type="scientific">Actinomadura rugatobispora</name>
    <dbReference type="NCBI Taxonomy" id="1994"/>
    <lineage>
        <taxon>Bacteria</taxon>
        <taxon>Bacillati</taxon>
        <taxon>Actinomycetota</taxon>
        <taxon>Actinomycetes</taxon>
        <taxon>Streptosporangiales</taxon>
        <taxon>Thermomonosporaceae</taxon>
        <taxon>Actinomadura</taxon>
    </lineage>
</organism>
<evidence type="ECO:0000259" key="1">
    <source>
        <dbReference type="Pfam" id="PF13360"/>
    </source>
</evidence>
<comment type="caution">
    <text evidence="2">The sequence shown here is derived from an EMBL/GenBank/DDBJ whole genome shotgun (WGS) entry which is preliminary data.</text>
</comment>
<gene>
    <name evidence="2" type="ORF">ACFPZN_31310</name>
</gene>
<dbReference type="SMART" id="SM00564">
    <property type="entry name" value="PQQ"/>
    <property type="match status" value="4"/>
</dbReference>
<name>A0ABW1A6H4_9ACTN</name>
<dbReference type="InterPro" id="IPR015943">
    <property type="entry name" value="WD40/YVTN_repeat-like_dom_sf"/>
</dbReference>
<dbReference type="SUPFAM" id="SSF50998">
    <property type="entry name" value="Quinoprotein alcohol dehydrogenase-like"/>
    <property type="match status" value="1"/>
</dbReference>
<dbReference type="PANTHER" id="PTHR34512:SF30">
    <property type="entry name" value="OUTER MEMBRANE PROTEIN ASSEMBLY FACTOR BAMB"/>
    <property type="match status" value="1"/>
</dbReference>
<dbReference type="Gene3D" id="2.130.10.10">
    <property type="entry name" value="YVTN repeat-like/Quinoprotein amine dehydrogenase"/>
    <property type="match status" value="1"/>
</dbReference>
<dbReference type="RefSeq" id="WP_378285869.1">
    <property type="nucleotide sequence ID" value="NZ_JBHSON010000050.1"/>
</dbReference>
<dbReference type="InterPro" id="IPR011047">
    <property type="entry name" value="Quinoprotein_ADH-like_sf"/>
</dbReference>
<evidence type="ECO:0000313" key="3">
    <source>
        <dbReference type="Proteomes" id="UP001596074"/>
    </source>
</evidence>
<dbReference type="PANTHER" id="PTHR34512">
    <property type="entry name" value="CELL SURFACE PROTEIN"/>
    <property type="match status" value="1"/>
</dbReference>
<dbReference type="Pfam" id="PF13360">
    <property type="entry name" value="PQQ_2"/>
    <property type="match status" value="1"/>
</dbReference>
<dbReference type="InterPro" id="IPR018391">
    <property type="entry name" value="PQQ_b-propeller_rpt"/>
</dbReference>
<proteinExistence type="predicted"/>
<sequence length="230" mass="24594">MVFLRQDNASDAEDSISTRTLADMAQQWSLPVDFNGDSTFILSGDRIYFMDGRNRLLAINATNGSIAWEHQAGLSSGPVLASGNTAYIQHGSRILALDAATGRTRWDYSARGKPSGLSLSQGSLYALDPGGMAFSIDAATGRTRWTSRSKVGSPSGDSVICSGILFAGAKPASRTDESDTGLFGWDVATGELVWRFPHKPREDGLGWKLIAGGDMFFAAYNADLLAFRAA</sequence>
<dbReference type="Proteomes" id="UP001596074">
    <property type="component" value="Unassembled WGS sequence"/>
</dbReference>
<reference evidence="3" key="1">
    <citation type="journal article" date="2019" name="Int. J. Syst. Evol. Microbiol.">
        <title>The Global Catalogue of Microorganisms (GCM) 10K type strain sequencing project: providing services to taxonomists for standard genome sequencing and annotation.</title>
        <authorList>
            <consortium name="The Broad Institute Genomics Platform"/>
            <consortium name="The Broad Institute Genome Sequencing Center for Infectious Disease"/>
            <person name="Wu L."/>
            <person name="Ma J."/>
        </authorList>
    </citation>
    <scope>NUCLEOTIDE SEQUENCE [LARGE SCALE GENOMIC DNA]</scope>
    <source>
        <strain evidence="3">KCTC 42087</strain>
    </source>
</reference>